<keyword evidence="3" id="KW-1185">Reference proteome</keyword>
<feature type="transmembrane region" description="Helical" evidence="1">
    <location>
        <begin position="171"/>
        <end position="193"/>
    </location>
</feature>
<dbReference type="AlphaFoldDB" id="A0A2W3Z890"/>
<keyword evidence="1" id="KW-0812">Transmembrane</keyword>
<evidence type="ECO:0000256" key="1">
    <source>
        <dbReference type="SAM" id="Phobius"/>
    </source>
</evidence>
<evidence type="ECO:0000313" key="3">
    <source>
        <dbReference type="Proteomes" id="UP000249828"/>
    </source>
</evidence>
<name>A0A2W3Z890_9ENTE</name>
<evidence type="ECO:0000313" key="2">
    <source>
        <dbReference type="EMBL" id="PZL75896.1"/>
    </source>
</evidence>
<gene>
    <name evidence="2" type="ORF">CI088_03955</name>
</gene>
<accession>A0A2W3Z890</accession>
<proteinExistence type="predicted"/>
<protein>
    <submittedName>
        <fullName evidence="2">Uncharacterized protein</fullName>
    </submittedName>
</protein>
<organism evidence="2 3">
    <name type="scientific">Enterococcus plantarum</name>
    <dbReference type="NCBI Taxonomy" id="1077675"/>
    <lineage>
        <taxon>Bacteria</taxon>
        <taxon>Bacillati</taxon>
        <taxon>Bacillota</taxon>
        <taxon>Bacilli</taxon>
        <taxon>Lactobacillales</taxon>
        <taxon>Enterococcaceae</taxon>
        <taxon>Enterococcus</taxon>
    </lineage>
</organism>
<reference evidence="2 3" key="1">
    <citation type="submission" date="2017-11" db="EMBL/GenBank/DDBJ databases">
        <title>Draft genome sequence of Enterococcus plantarum TRW2 strain isolated from lettuce.</title>
        <authorList>
            <person name="Kim E.B."/>
            <person name="Marco M.L."/>
            <person name="Williams T.R."/>
            <person name="You I.H."/>
        </authorList>
    </citation>
    <scope>NUCLEOTIDE SEQUENCE [LARGE SCALE GENOMIC DNA]</scope>
    <source>
        <strain evidence="2 3">TRW2</strain>
    </source>
</reference>
<keyword evidence="1" id="KW-1133">Transmembrane helix</keyword>
<comment type="caution">
    <text evidence="2">The sequence shown here is derived from an EMBL/GenBank/DDBJ whole genome shotgun (WGS) entry which is preliminary data.</text>
</comment>
<sequence>MTVYAELQAKIPLKAQVKNRIKIPKRMSLVELNQLLETLEQCCRSMSVTIPLSLKIVEESVTGTATIFSNDWAMAAGKQTNILVLINYALTEYYPDTPQDQKDLLLSKIESGLNEPEVVSFEVSNQKKERKEAQQQQNILDLAVEPRGINAGIQKQTVQSLFQWKTAAPLILSYIGLAIVCVVLSVGTAMYMVTANTTVGQPTTALAQTETTT</sequence>
<feature type="non-terminal residue" evidence="2">
    <location>
        <position position="213"/>
    </location>
</feature>
<keyword evidence="1" id="KW-0472">Membrane</keyword>
<dbReference type="EMBL" id="PIEU01000039">
    <property type="protein sequence ID" value="PZL75896.1"/>
    <property type="molecule type" value="Genomic_DNA"/>
</dbReference>
<dbReference type="RefSeq" id="WP_146237792.1">
    <property type="nucleotide sequence ID" value="NZ_PIEU01000039.1"/>
</dbReference>
<dbReference type="Proteomes" id="UP000249828">
    <property type="component" value="Unassembled WGS sequence"/>
</dbReference>